<name>A0ABD2YQZ7_9GENT</name>
<reference evidence="3 4" key="1">
    <citation type="submission" date="2024-11" db="EMBL/GenBank/DDBJ databases">
        <title>A near-complete genome assembly of Cinchona calisaya.</title>
        <authorList>
            <person name="Lian D.C."/>
            <person name="Zhao X.W."/>
            <person name="Wei L."/>
        </authorList>
    </citation>
    <scope>NUCLEOTIDE SEQUENCE [LARGE SCALE GENOMIC DNA]</scope>
    <source>
        <tissue evidence="3">Nenye</tissue>
    </source>
</reference>
<evidence type="ECO:0000313" key="4">
    <source>
        <dbReference type="Proteomes" id="UP001630127"/>
    </source>
</evidence>
<dbReference type="EMBL" id="JBJUIK010000012">
    <property type="protein sequence ID" value="KAL3508405.1"/>
    <property type="molecule type" value="Genomic_DNA"/>
</dbReference>
<protein>
    <recommendedName>
        <fullName evidence="2">Peptide N-acetyl-beta-D-glucosaminyl asparaginase amidase A N-terminal domain-containing protein</fullName>
    </recommendedName>
</protein>
<dbReference type="Proteomes" id="UP001630127">
    <property type="component" value="Unassembled WGS sequence"/>
</dbReference>
<dbReference type="Pfam" id="PF25156">
    <property type="entry name" value="PNGase_A_C"/>
    <property type="match status" value="1"/>
</dbReference>
<dbReference type="AlphaFoldDB" id="A0ABD2YQZ7"/>
<dbReference type="Pfam" id="PF12222">
    <property type="entry name" value="PNGaseA"/>
    <property type="match status" value="1"/>
</dbReference>
<organism evidence="3 4">
    <name type="scientific">Cinchona calisaya</name>
    <dbReference type="NCBI Taxonomy" id="153742"/>
    <lineage>
        <taxon>Eukaryota</taxon>
        <taxon>Viridiplantae</taxon>
        <taxon>Streptophyta</taxon>
        <taxon>Embryophyta</taxon>
        <taxon>Tracheophyta</taxon>
        <taxon>Spermatophyta</taxon>
        <taxon>Magnoliopsida</taxon>
        <taxon>eudicotyledons</taxon>
        <taxon>Gunneridae</taxon>
        <taxon>Pentapetalae</taxon>
        <taxon>asterids</taxon>
        <taxon>lamiids</taxon>
        <taxon>Gentianales</taxon>
        <taxon>Rubiaceae</taxon>
        <taxon>Cinchonoideae</taxon>
        <taxon>Cinchoneae</taxon>
        <taxon>Cinchona</taxon>
    </lineage>
</organism>
<evidence type="ECO:0000256" key="1">
    <source>
        <dbReference type="SAM" id="SignalP"/>
    </source>
</evidence>
<dbReference type="InterPro" id="IPR056948">
    <property type="entry name" value="PNGaseA_N"/>
</dbReference>
<keyword evidence="4" id="KW-1185">Reference proteome</keyword>
<feature type="signal peptide" evidence="1">
    <location>
        <begin position="1"/>
        <end position="19"/>
    </location>
</feature>
<keyword evidence="1" id="KW-0732">Signal</keyword>
<dbReference type="InterPro" id="IPR021102">
    <property type="entry name" value="PNGase_A"/>
</dbReference>
<dbReference type="PANTHER" id="PTHR31104">
    <property type="entry name" value="PEPTIDE-N4-(N-ACETYL-BETA-GLUCOSAMINYL)ASPARAGINE AMIDASE A PROTEIN"/>
    <property type="match status" value="1"/>
</dbReference>
<evidence type="ECO:0000313" key="3">
    <source>
        <dbReference type="EMBL" id="KAL3508405.1"/>
    </source>
</evidence>
<proteinExistence type="predicted"/>
<accession>A0ABD2YQZ7</accession>
<sequence>MHTFLLLLILLSLIIPLYSLPFHQSHFTKQHLHQKNTTSSPQEYFEVTKPLPFDGLNARCKLPILTHNFSNTYGLPPVSVTYSPPINCTWTHVALEIQVSCRGEQYDRIAAVWLSGAELIRTSTAEPTNDGIFWNVRKDVTRYSSLLAQDNLILSVMLENIVNDVFTGVYQANVTFLYYNDNTVIVSPPLLALPSENYRMMGRKLKSLNNPLNLKVNYDKDSFDLEEKPADLIIPISAVGDDGFWFRIQNALDIHSKGVRIPRNAYRAVIEIYVSFHGNDEFWYSNPPDSYFKNVNDYEVRNRNPSDLCASMKKASAERGHGAYREVLVMVDGNLIGSVVPFPVIFTGGINPLFWEPVVSIGAFDLPSYDLELTPYLGMLLDGKVHSFSFQVADGISFWLVDANLHLWLDAGSVEVQARIRSSDPEFSLERELKFQGLDGEFEVEAERKTKTSGWVHSTAGNFTTSILQELKFKNSIKFSNNGTLKLVEQKVKDKSEVRIVSDAGQIIFQTSTERTYPLKITTETLPGKENDTYSMTTSLKNSIEEKKTVGNVQSTLKNNQESSGWMSVKDHEVLSGVANTQQSYSYKAGSECYSRNVAAENGTLLADTTSLLCAISL</sequence>
<comment type="caution">
    <text evidence="3">The sequence shown here is derived from an EMBL/GenBank/DDBJ whole genome shotgun (WGS) entry which is preliminary data.</text>
</comment>
<evidence type="ECO:0000259" key="2">
    <source>
        <dbReference type="Pfam" id="PF12222"/>
    </source>
</evidence>
<feature type="chain" id="PRO_5044773906" description="Peptide N-acetyl-beta-D-glucosaminyl asparaginase amidase A N-terminal domain-containing protein" evidence="1">
    <location>
        <begin position="20"/>
        <end position="618"/>
    </location>
</feature>
<gene>
    <name evidence="3" type="ORF">ACH5RR_027806</name>
</gene>
<feature type="domain" description="Peptide N-acetyl-beta-D-glucosaminyl asparaginase amidase A N-terminal" evidence="2">
    <location>
        <begin position="58"/>
        <end position="423"/>
    </location>
</feature>